<evidence type="ECO:0000313" key="3">
    <source>
        <dbReference type="Proteomes" id="UP001163550"/>
    </source>
</evidence>
<name>A0ABY6HIM9_9FIRM</name>
<feature type="coiled-coil region" evidence="1">
    <location>
        <begin position="364"/>
        <end position="391"/>
    </location>
</feature>
<accession>A0ABY6HIM9</accession>
<feature type="coiled-coil region" evidence="1">
    <location>
        <begin position="81"/>
        <end position="283"/>
    </location>
</feature>
<proteinExistence type="predicted"/>
<evidence type="ECO:0000256" key="1">
    <source>
        <dbReference type="SAM" id="Coils"/>
    </source>
</evidence>
<reference evidence="2" key="1">
    <citation type="submission" date="2021-11" db="EMBL/GenBank/DDBJ databases">
        <title>Isoprene-degrading acetogen.</title>
        <authorList>
            <person name="Yang Y."/>
            <person name="Jin H."/>
            <person name="Yan J."/>
        </authorList>
    </citation>
    <scope>NUCLEOTIDE SEQUENCE</scope>
    <source>
        <strain evidence="2">Berkeley</strain>
    </source>
</reference>
<keyword evidence="1" id="KW-0175">Coiled coil</keyword>
<keyword evidence="3" id="KW-1185">Reference proteome</keyword>
<organism evidence="2 3">
    <name type="scientific">Acetobacterium wieringae</name>
    <dbReference type="NCBI Taxonomy" id="52694"/>
    <lineage>
        <taxon>Bacteria</taxon>
        <taxon>Bacillati</taxon>
        <taxon>Bacillota</taxon>
        <taxon>Clostridia</taxon>
        <taxon>Eubacteriales</taxon>
        <taxon>Eubacteriaceae</taxon>
        <taxon>Acetobacterium</taxon>
    </lineage>
</organism>
<protein>
    <submittedName>
        <fullName evidence="2">Uncharacterized protein</fullName>
    </submittedName>
</protein>
<dbReference type="RefSeq" id="WP_228880213.1">
    <property type="nucleotide sequence ID" value="NZ_CABIIK010000020.1"/>
</dbReference>
<sequence length="439" mass="51132">MEPLKERSFKKMFERPAKKNFLDEVTIDNSKIAAINETAKEKSNLDNITPIQKIREDNAENGVYSGVQETDIDEGVFREKYEKEQAITQDLKNHISELEQKISEAALNDEIDEDLLERIKTIEKEKSDLSNQYQANLQQLQNNYDESQKELQNIKKAYNLKCTEITILNDEKTRLEASKTEIEQMLKNASMAEAEIIQEDDEIIIPEEITNTMAENGRLSALNYDLEKRLEETNEEKAAAQMLYQELRSIMVSIGIEKNLDIFDQTKIELQEKTQTIEHLKRMLGERDQYITTIEKSLMDGIGQMFLKRPTETLPALEMKKQEDPVKETGSDEVIKKKELEIEVTTGDPAERDHLIYCITNEFEQILTIKINEEENQLREKEEKYHLFLNENWPQIKQEANLLKRDGWTMEDIAELLDVQPGDLKKIINKRVPKDGRTT</sequence>
<dbReference type="Proteomes" id="UP001163550">
    <property type="component" value="Chromosome"/>
</dbReference>
<gene>
    <name evidence="2" type="ORF">LNN31_08265</name>
</gene>
<evidence type="ECO:0000313" key="2">
    <source>
        <dbReference type="EMBL" id="UYO64402.1"/>
    </source>
</evidence>
<dbReference type="EMBL" id="CP087994">
    <property type="protein sequence ID" value="UYO64402.1"/>
    <property type="molecule type" value="Genomic_DNA"/>
</dbReference>